<dbReference type="InterPro" id="IPR010678">
    <property type="entry name" value="UTP25"/>
</dbReference>
<keyword evidence="10" id="KW-1185">Reference proteome</keyword>
<dbReference type="GO" id="GO:0032040">
    <property type="term" value="C:small-subunit processome"/>
    <property type="evidence" value="ECO:0007669"/>
    <property type="project" value="TreeGrafter"/>
</dbReference>
<dbReference type="InterPro" id="IPR053940">
    <property type="entry name" value="UTP25_NTPase-like"/>
</dbReference>
<organism evidence="9 10">
    <name type="scientific">Diploscapter pachys</name>
    <dbReference type="NCBI Taxonomy" id="2018661"/>
    <lineage>
        <taxon>Eukaryota</taxon>
        <taxon>Metazoa</taxon>
        <taxon>Ecdysozoa</taxon>
        <taxon>Nematoda</taxon>
        <taxon>Chromadorea</taxon>
        <taxon>Rhabditida</taxon>
        <taxon>Rhabditina</taxon>
        <taxon>Rhabditomorpha</taxon>
        <taxon>Rhabditoidea</taxon>
        <taxon>Rhabditidae</taxon>
        <taxon>Diploscapter</taxon>
    </lineage>
</organism>
<evidence type="ECO:0000259" key="7">
    <source>
        <dbReference type="Pfam" id="PF06862"/>
    </source>
</evidence>
<comment type="caution">
    <text evidence="9">The sequence shown here is derived from an EMBL/GenBank/DDBJ whole genome shotgun (WGS) entry which is preliminary data.</text>
</comment>
<feature type="region of interest" description="Disordered" evidence="6">
    <location>
        <begin position="1"/>
        <end position="32"/>
    </location>
</feature>
<dbReference type="GO" id="GO:0000462">
    <property type="term" value="P:maturation of SSU-rRNA from tricistronic rRNA transcript (SSU-rRNA, 5.8S rRNA, LSU-rRNA)"/>
    <property type="evidence" value="ECO:0007669"/>
    <property type="project" value="TreeGrafter"/>
</dbReference>
<dbReference type="InterPro" id="IPR027417">
    <property type="entry name" value="P-loop_NTPase"/>
</dbReference>
<evidence type="ECO:0000256" key="5">
    <source>
        <dbReference type="ARBA" id="ARBA00032325"/>
    </source>
</evidence>
<evidence type="ECO:0000259" key="8">
    <source>
        <dbReference type="Pfam" id="PF22916"/>
    </source>
</evidence>
<feature type="compositionally biased region" description="Basic and acidic residues" evidence="6">
    <location>
        <begin position="22"/>
        <end position="32"/>
    </location>
</feature>
<evidence type="ECO:0000256" key="3">
    <source>
        <dbReference type="ARBA" id="ARBA00023242"/>
    </source>
</evidence>
<sequence>MAPKSAKKRKVEGEQEASTSSEDVKKSRETRETTNGFETFINFPLDEPAKALLSQSASNRTIKRHAIQGYGKFLEYKGAGQDELFDPNVKLTPESFGWSEKLATNFGNLIESEVYPNEPERDAVFQAICKYMDLYAVTSSKEYRSIYTAHLMNHLIHYKNRIVKNKQKLEAAKTQGEIPEDLVESLRDQGFVRPIALVLCPFKKDAYDFVQRLKKIIYGDDSKTEVWNSHRFEAEFTGGAKDLTDKVDLPEDHKELLEGNNDDCFRLGIAISKKTLKLFEPFHLSDILLCSPLGLRMILNGDEGRENHLLSSLQMVIIDRADIMLQQNWEHITLIFDSIHSQPTKIDTDISRVRNLYLEGNAPHFSQLLLFSKHQNELFWALMLEKAKSHKGLVMHQPILKGNLSMIDVPCCQELHRFSVPKGSTQSDERLNYFRTLTGILPEGSCLFISSYFDFVRVRNFLKSRNDSFVSCHEYAPENKVLRARDMFFHGRKNALVVTERFHFFNRRILRGVKQLIFYQIPSHPLFYTEFINMWSREAGRKIKIILLFTDSDNLRMQSVFGAQMTKSIFASPRKIQAIVSE</sequence>
<reference evidence="9 10" key="1">
    <citation type="journal article" date="2017" name="Curr. Biol.">
        <title>Genome architecture and evolution of a unichromosomal asexual nematode.</title>
        <authorList>
            <person name="Fradin H."/>
            <person name="Zegar C."/>
            <person name="Gutwein M."/>
            <person name="Lucas J."/>
            <person name="Kovtun M."/>
            <person name="Corcoran D."/>
            <person name="Baugh L.R."/>
            <person name="Kiontke K."/>
            <person name="Gunsalus K."/>
            <person name="Fitch D.H."/>
            <person name="Piano F."/>
        </authorList>
    </citation>
    <scope>NUCLEOTIDE SEQUENCE [LARGE SCALE GENOMIC DNA]</scope>
    <source>
        <strain evidence="9">PF1309</strain>
    </source>
</reference>
<name>A0A2A2LAC1_9BILA</name>
<keyword evidence="3" id="KW-0539">Nucleus</keyword>
<protein>
    <recommendedName>
        <fullName evidence="4">U3 small nucleolar RNA-associated protein 25 homolog</fullName>
    </recommendedName>
    <alternativeName>
        <fullName evidence="5">UTP25 small subunit processor component</fullName>
    </alternativeName>
</protein>
<evidence type="ECO:0000256" key="6">
    <source>
        <dbReference type="SAM" id="MobiDB-lite"/>
    </source>
</evidence>
<dbReference type="PANTHER" id="PTHR12933">
    <property type="entry name" value="ORF PROTEIN-RELATED"/>
    <property type="match status" value="1"/>
</dbReference>
<dbReference type="GO" id="GO:0034511">
    <property type="term" value="F:U3 snoRNA binding"/>
    <property type="evidence" value="ECO:0007669"/>
    <property type="project" value="InterPro"/>
</dbReference>
<dbReference type="STRING" id="2018661.A0A2A2LAC1"/>
<evidence type="ECO:0000313" key="9">
    <source>
        <dbReference type="EMBL" id="PAV83078.1"/>
    </source>
</evidence>
<accession>A0A2A2LAC1</accession>
<comment type="subcellular location">
    <subcellularLocation>
        <location evidence="1">Nucleus</location>
        <location evidence="1">Nucleolus</location>
    </subcellularLocation>
</comment>
<feature type="domain" description="UTP25 NTP hydrolase-like" evidence="8">
    <location>
        <begin position="137"/>
        <end position="394"/>
    </location>
</feature>
<dbReference type="EMBL" id="LIAE01006998">
    <property type="protein sequence ID" value="PAV83078.1"/>
    <property type="molecule type" value="Genomic_DNA"/>
</dbReference>
<dbReference type="GO" id="GO:0019843">
    <property type="term" value="F:rRNA binding"/>
    <property type="evidence" value="ECO:0007669"/>
    <property type="project" value="TreeGrafter"/>
</dbReference>
<feature type="compositionally biased region" description="Basic residues" evidence="6">
    <location>
        <begin position="1"/>
        <end position="10"/>
    </location>
</feature>
<dbReference type="Pfam" id="PF06862">
    <property type="entry name" value="Utp25_C"/>
    <property type="match status" value="1"/>
</dbReference>
<evidence type="ECO:0000256" key="2">
    <source>
        <dbReference type="ARBA" id="ARBA00009223"/>
    </source>
</evidence>
<evidence type="ECO:0000256" key="4">
    <source>
        <dbReference type="ARBA" id="ARBA00024421"/>
    </source>
</evidence>
<evidence type="ECO:0000256" key="1">
    <source>
        <dbReference type="ARBA" id="ARBA00004604"/>
    </source>
</evidence>
<dbReference type="AlphaFoldDB" id="A0A2A2LAC1"/>
<gene>
    <name evidence="9" type="ORF">WR25_02606</name>
</gene>
<dbReference type="Proteomes" id="UP000218231">
    <property type="component" value="Unassembled WGS sequence"/>
</dbReference>
<evidence type="ECO:0000313" key="10">
    <source>
        <dbReference type="Proteomes" id="UP000218231"/>
    </source>
</evidence>
<comment type="similarity">
    <text evidence="2">Belongs to the UTP25 family.</text>
</comment>
<dbReference type="Gene3D" id="3.40.50.300">
    <property type="entry name" value="P-loop containing nucleotide triphosphate hydrolases"/>
    <property type="match status" value="1"/>
</dbReference>
<dbReference type="Pfam" id="PF22916">
    <property type="entry name" value="UTP25_NTPase-like"/>
    <property type="match status" value="1"/>
</dbReference>
<dbReference type="PANTHER" id="PTHR12933:SF0">
    <property type="entry name" value="U3 SMALL NUCLEOLAR RNA-ASSOCIATED PROTEIN 25 HOMOLOG"/>
    <property type="match status" value="1"/>
</dbReference>
<dbReference type="InterPro" id="IPR053939">
    <property type="entry name" value="UTP25_C"/>
</dbReference>
<feature type="domain" description="UTP25 C-terminal" evidence="7">
    <location>
        <begin position="407"/>
        <end position="575"/>
    </location>
</feature>
<dbReference type="OrthoDB" id="10264378at2759"/>
<proteinExistence type="inferred from homology"/>